<dbReference type="Gene3D" id="2.60.120.200">
    <property type="match status" value="1"/>
</dbReference>
<dbReference type="EMBL" id="LR812090">
    <property type="protein sequence ID" value="CAB9494385.1"/>
    <property type="molecule type" value="Genomic_DNA"/>
</dbReference>
<dbReference type="SUPFAM" id="SSF49899">
    <property type="entry name" value="Concanavalin A-like lectins/glucanases"/>
    <property type="match status" value="1"/>
</dbReference>
<dbReference type="SUPFAM" id="SSF160574">
    <property type="entry name" value="BT0923-like"/>
    <property type="match status" value="1"/>
</dbReference>
<protein>
    <submittedName>
        <fullName evidence="2">Alginate lyase, family PL7_5</fullName>
        <ecNumber evidence="2">4.2.2.3</ecNumber>
    </submittedName>
</protein>
<sequence length="545" mass="61454">MSKIKTMPTAFSLFTVSVTPWTKPLLTCLPLVFASGFTNAEALPAEKFDLSEWKITIPTDKDNNGKVDEISVKDIQSFEHKDFFYVDDEGNMVFAAPNKALTTQNSSNTRSELRHMLRGSNTRIKTHSPKNNFTVASNPISDRFAQVGGKLNATLKVQHVATRAKYPDKAPAFSVVVSQIHASKWKKKVKGFGWGNEPLKIYYKKWPHHETGSVFWTYERNLPKNDKNRTDIAYPVWGNLWTDPENPGSEGIKLNESFSYEVNVHGDVMYLSFKSDGHKTVNYAINLANGVNAYGELDQHDHPYGYTLDWNYFKAGAYNQCSTKDDDGFWYAACMGTGNWEEDKKNGDYVQVAFSNLTVGESSEPTETFKANLVTQKPGAQKPGAQRPVAKSDNVKIGATLNKKEAISIDAVPASALTAIKSVAPNFAIQEVEKEYKHDNVYLDVEGEDANGNEIEFDMLQDGEQWKIVEVQRDLTMEDLPSAVKTLIKKQENSDQIRRIIESKQYGTDITIYEFYLVAENGTESRKEIKSENDEVVLLDEEWKH</sequence>
<dbReference type="InterPro" id="IPR014895">
    <property type="entry name" value="Alginate_lyase_2"/>
</dbReference>
<gene>
    <name evidence="2" type="ORF">ALFOR1_31366</name>
</gene>
<dbReference type="GO" id="GO:0045135">
    <property type="term" value="F:poly(beta-D-mannuronate) lyase activity"/>
    <property type="evidence" value="ECO:0007669"/>
    <property type="project" value="UniProtKB-EC"/>
</dbReference>
<evidence type="ECO:0000313" key="3">
    <source>
        <dbReference type="Proteomes" id="UP000509458"/>
    </source>
</evidence>
<dbReference type="Proteomes" id="UP000509458">
    <property type="component" value="Chromosome"/>
</dbReference>
<dbReference type="Pfam" id="PF08787">
    <property type="entry name" value="Alginate_lyase2"/>
    <property type="match status" value="1"/>
</dbReference>
<proteinExistence type="predicted"/>
<reference evidence="2 3" key="1">
    <citation type="submission" date="2020-06" db="EMBL/GenBank/DDBJ databases">
        <authorList>
            <person name="Duchaud E."/>
        </authorList>
    </citation>
    <scope>NUCLEOTIDE SEQUENCE [LARGE SCALE GENOMIC DNA]</scope>
    <source>
        <strain evidence="2">Alteromonas fortis</strain>
    </source>
</reference>
<organism evidence="2 3">
    <name type="scientific">Alteromonas macleodii</name>
    <name type="common">Pseudoalteromonas macleodii</name>
    <dbReference type="NCBI Taxonomy" id="28108"/>
    <lineage>
        <taxon>Bacteria</taxon>
        <taxon>Pseudomonadati</taxon>
        <taxon>Pseudomonadota</taxon>
        <taxon>Gammaproteobacteria</taxon>
        <taxon>Alteromonadales</taxon>
        <taxon>Alteromonadaceae</taxon>
        <taxon>Alteromonas/Salinimonas group</taxon>
        <taxon>Alteromonas</taxon>
    </lineage>
</organism>
<dbReference type="InterPro" id="IPR013320">
    <property type="entry name" value="ConA-like_dom_sf"/>
</dbReference>
<evidence type="ECO:0000313" key="2">
    <source>
        <dbReference type="EMBL" id="CAB9494385.1"/>
    </source>
</evidence>
<dbReference type="Gene3D" id="3.40.1420.30">
    <property type="match status" value="1"/>
</dbReference>
<dbReference type="EC" id="4.2.2.3" evidence="2"/>
<evidence type="ECO:0000259" key="1">
    <source>
        <dbReference type="Pfam" id="PF08787"/>
    </source>
</evidence>
<keyword evidence="2" id="KW-0456">Lyase</keyword>
<name>A0A6T9XZW0_ALTMA</name>
<feature type="domain" description="Alginate lyase 2" evidence="1">
    <location>
        <begin position="48"/>
        <end position="360"/>
    </location>
</feature>
<dbReference type="AlphaFoldDB" id="A0A6T9XZW0"/>
<accession>A0A6T9XZW0</accession>